<dbReference type="EMBL" id="JBHSDP010000013">
    <property type="protein sequence ID" value="MFC4328569.1"/>
    <property type="molecule type" value="Genomic_DNA"/>
</dbReference>
<evidence type="ECO:0000313" key="3">
    <source>
        <dbReference type="Proteomes" id="UP001595824"/>
    </source>
</evidence>
<reference evidence="3" key="1">
    <citation type="journal article" date="2019" name="Int. J. Syst. Evol. Microbiol.">
        <title>The Global Catalogue of Microorganisms (GCM) 10K type strain sequencing project: providing services to taxonomists for standard genome sequencing and annotation.</title>
        <authorList>
            <consortium name="The Broad Institute Genomics Platform"/>
            <consortium name="The Broad Institute Genome Sequencing Center for Infectious Disease"/>
            <person name="Wu L."/>
            <person name="Ma J."/>
        </authorList>
    </citation>
    <scope>NUCLEOTIDE SEQUENCE [LARGE SCALE GENOMIC DNA]</scope>
    <source>
        <strain evidence="3">PCU 347</strain>
    </source>
</reference>
<proteinExistence type="predicted"/>
<dbReference type="InterPro" id="IPR036188">
    <property type="entry name" value="FAD/NAD-bd_sf"/>
</dbReference>
<dbReference type="PANTHER" id="PTHR43422:SF3">
    <property type="entry name" value="THIAMINE THIAZOLE SYNTHASE"/>
    <property type="match status" value="1"/>
</dbReference>
<name>A0ABV8TDC0_9ACTN</name>
<dbReference type="Gene3D" id="3.50.50.60">
    <property type="entry name" value="FAD/NAD(P)-binding domain"/>
    <property type="match status" value="1"/>
</dbReference>
<dbReference type="Pfam" id="PF01494">
    <property type="entry name" value="FAD_binding_3"/>
    <property type="match status" value="1"/>
</dbReference>
<comment type="caution">
    <text evidence="2">The sequence shown here is derived from an EMBL/GenBank/DDBJ whole genome shotgun (WGS) entry which is preliminary data.</text>
</comment>
<protein>
    <submittedName>
        <fullName evidence="2">FAD-dependent oxidoreductase</fullName>
    </submittedName>
</protein>
<gene>
    <name evidence="2" type="ORF">ACFPC0_12115</name>
</gene>
<dbReference type="Proteomes" id="UP001595824">
    <property type="component" value="Unassembled WGS sequence"/>
</dbReference>
<evidence type="ECO:0000259" key="1">
    <source>
        <dbReference type="Pfam" id="PF01494"/>
    </source>
</evidence>
<dbReference type="RefSeq" id="WP_381738834.1">
    <property type="nucleotide sequence ID" value="NZ_JBHSDP010000013.1"/>
</dbReference>
<dbReference type="SUPFAM" id="SSF51905">
    <property type="entry name" value="FAD/NAD(P)-binding domain"/>
    <property type="match status" value="1"/>
</dbReference>
<sequence length="475" mass="50512">MTDTRRPGRARVVVIGSSIAGLLAAAAVKDRAEAVEIIEAQDVPAGPGPRAGVPQAAHIHFLQTGGAEALDLLLPGCTDLLLAAGAHRVPVTTDMVVCSPEGWYRRWKRSTHHVITAGRDLTDSVVRERVLADPRVGVRARTRAVGLLGDRGRVTGVRVCGADGTEYALGADLVVDASGRGTRMPRWLARLGVRGLEEAVVDSGLAYASRVYRAPVPTRGWPVVAVQADPRLDRPTTSGGILPIEDERWHVSLMGGPGAQPGRDAAAFLPFARTLRHPVIADLLARAEPLTDVTVTHSTANRRHYYERLASWPDGLLALGDSVACFNPVYAQGITVAAQGAVALREAAAAGPGPGWTRRVQRAIARPVDRAWALSTGQDIRFPTTRGRRPNPADRLLHRYVSRLSRTATGSFRAATALTDVLALQAPPVSLVRPSVLLAALAGPLRTPLSGPQFTRAERELLEGVGIGVVGVRAR</sequence>
<evidence type="ECO:0000313" key="2">
    <source>
        <dbReference type="EMBL" id="MFC4328569.1"/>
    </source>
</evidence>
<dbReference type="PANTHER" id="PTHR43422">
    <property type="entry name" value="THIAMINE THIAZOLE SYNTHASE"/>
    <property type="match status" value="1"/>
</dbReference>
<accession>A0ABV8TDC0</accession>
<organism evidence="2 3">
    <name type="scientific">Streptomyces andamanensis</name>
    <dbReference type="NCBI Taxonomy" id="1565035"/>
    <lineage>
        <taxon>Bacteria</taxon>
        <taxon>Bacillati</taxon>
        <taxon>Actinomycetota</taxon>
        <taxon>Actinomycetes</taxon>
        <taxon>Kitasatosporales</taxon>
        <taxon>Streptomycetaceae</taxon>
        <taxon>Streptomyces</taxon>
    </lineage>
</organism>
<feature type="domain" description="FAD-binding" evidence="1">
    <location>
        <begin position="10"/>
        <end position="345"/>
    </location>
</feature>
<dbReference type="InterPro" id="IPR002938">
    <property type="entry name" value="FAD-bd"/>
</dbReference>
<keyword evidence="3" id="KW-1185">Reference proteome</keyword>